<dbReference type="SMART" id="SM00493">
    <property type="entry name" value="TOPRIM"/>
    <property type="match status" value="1"/>
</dbReference>
<gene>
    <name evidence="7" type="primary">recR</name>
    <name evidence="9" type="ordered locus">Oweho_0993</name>
</gene>
<keyword evidence="5 7" id="KW-0233">DNA recombination</keyword>
<dbReference type="SUPFAM" id="SSF111304">
    <property type="entry name" value="Recombination protein RecR"/>
    <property type="match status" value="1"/>
</dbReference>
<dbReference type="InterPro" id="IPR006171">
    <property type="entry name" value="TOPRIM_dom"/>
</dbReference>
<dbReference type="Pfam" id="PF02132">
    <property type="entry name" value="RecR_ZnF"/>
    <property type="match status" value="1"/>
</dbReference>
<dbReference type="GO" id="GO:0006281">
    <property type="term" value="P:DNA repair"/>
    <property type="evidence" value="ECO:0007669"/>
    <property type="project" value="UniProtKB-UniRule"/>
</dbReference>
<comment type="similarity">
    <text evidence="7">Belongs to the RecR family.</text>
</comment>
<evidence type="ECO:0000259" key="8">
    <source>
        <dbReference type="PROSITE" id="PS50880"/>
    </source>
</evidence>
<dbReference type="Pfam" id="PF21176">
    <property type="entry name" value="RecR_HhH"/>
    <property type="match status" value="1"/>
</dbReference>
<dbReference type="InterPro" id="IPR023627">
    <property type="entry name" value="Rcmb_RecR"/>
</dbReference>
<evidence type="ECO:0000256" key="3">
    <source>
        <dbReference type="ARBA" id="ARBA00022771"/>
    </source>
</evidence>
<dbReference type="InterPro" id="IPR015967">
    <property type="entry name" value="Rcmb_RecR_Znf"/>
</dbReference>
<name>G8R3X1_OWEHD</name>
<dbReference type="EMBL" id="CP003156">
    <property type="protein sequence ID" value="AEV32003.1"/>
    <property type="molecule type" value="Genomic_DNA"/>
</dbReference>
<dbReference type="Pfam" id="PF21175">
    <property type="entry name" value="RecR_C"/>
    <property type="match status" value="1"/>
</dbReference>
<dbReference type="PROSITE" id="PS50880">
    <property type="entry name" value="TOPRIM"/>
    <property type="match status" value="1"/>
</dbReference>
<dbReference type="AlphaFoldDB" id="G8R3X1"/>
<dbReference type="KEGG" id="oho:Oweho_0993"/>
<dbReference type="Gene3D" id="3.40.1360.10">
    <property type="match status" value="1"/>
</dbReference>
<evidence type="ECO:0000256" key="2">
    <source>
        <dbReference type="ARBA" id="ARBA00022763"/>
    </source>
</evidence>
<evidence type="ECO:0000313" key="10">
    <source>
        <dbReference type="Proteomes" id="UP000005631"/>
    </source>
</evidence>
<evidence type="ECO:0000256" key="7">
    <source>
        <dbReference type="HAMAP-Rule" id="MF_00017"/>
    </source>
</evidence>
<dbReference type="InterPro" id="IPR000093">
    <property type="entry name" value="DNA_Rcmb_RecR"/>
</dbReference>
<dbReference type="NCBIfam" id="TIGR00615">
    <property type="entry name" value="recR"/>
    <property type="match status" value="1"/>
</dbReference>
<dbReference type="PATRIC" id="fig|926562.3.peg.1008"/>
<keyword evidence="3 7" id="KW-0863">Zinc-finger</keyword>
<evidence type="ECO:0000313" key="9">
    <source>
        <dbReference type="EMBL" id="AEV32003.1"/>
    </source>
</evidence>
<evidence type="ECO:0000256" key="1">
    <source>
        <dbReference type="ARBA" id="ARBA00022723"/>
    </source>
</evidence>
<dbReference type="PROSITE" id="PS01300">
    <property type="entry name" value="RECR"/>
    <property type="match status" value="1"/>
</dbReference>
<keyword evidence="4 7" id="KW-0862">Zinc</keyword>
<dbReference type="PANTHER" id="PTHR30446">
    <property type="entry name" value="RECOMBINATION PROTEIN RECR"/>
    <property type="match status" value="1"/>
</dbReference>
<dbReference type="CDD" id="cd01025">
    <property type="entry name" value="TOPRIM_recR"/>
    <property type="match status" value="1"/>
</dbReference>
<reference evidence="9" key="1">
    <citation type="journal article" date="2012" name="Stand. Genomic Sci.">
        <title>Genome sequence of the orange-pigmented seawater bacterium Owenweeksia hongkongensis type strain (UST20020801(T)).</title>
        <authorList>
            <person name="Riedel T."/>
            <person name="Held B."/>
            <person name="Nolan M."/>
            <person name="Lucas S."/>
            <person name="Lapidus A."/>
            <person name="Tice H."/>
            <person name="Del Rio T.G."/>
            <person name="Cheng J.F."/>
            <person name="Han C."/>
            <person name="Tapia R."/>
            <person name="Goodwin L.A."/>
            <person name="Pitluck S."/>
            <person name="Liolios K."/>
            <person name="Mavromatis K."/>
            <person name="Pagani I."/>
            <person name="Ivanova N."/>
            <person name="Mikhailova N."/>
            <person name="Pati A."/>
            <person name="Chen A."/>
            <person name="Palaniappan K."/>
            <person name="Rohde M."/>
            <person name="Tindall B.J."/>
            <person name="Detter J.C."/>
            <person name="Goker M."/>
            <person name="Woyke T."/>
            <person name="Bristow J."/>
            <person name="Eisen J.A."/>
            <person name="Markowitz V."/>
            <person name="Hugenholtz P."/>
            <person name="Klenk H.P."/>
            <person name="Kyrpides N.C."/>
        </authorList>
    </citation>
    <scope>NUCLEOTIDE SEQUENCE</scope>
    <source>
        <strain evidence="9">DSM 17368</strain>
    </source>
</reference>
<keyword evidence="1 7" id="KW-0479">Metal-binding</keyword>
<keyword evidence="2 7" id="KW-0227">DNA damage</keyword>
<proteinExistence type="inferred from homology"/>
<dbReference type="InterPro" id="IPR034137">
    <property type="entry name" value="TOPRIM_RecR"/>
</dbReference>
<keyword evidence="10" id="KW-1185">Reference proteome</keyword>
<evidence type="ECO:0000256" key="4">
    <source>
        <dbReference type="ARBA" id="ARBA00022833"/>
    </source>
</evidence>
<dbReference type="GO" id="GO:0006310">
    <property type="term" value="P:DNA recombination"/>
    <property type="evidence" value="ECO:0007669"/>
    <property type="project" value="UniProtKB-UniRule"/>
</dbReference>
<dbReference type="RefSeq" id="WP_014201363.1">
    <property type="nucleotide sequence ID" value="NC_016599.1"/>
</dbReference>
<dbReference type="eggNOG" id="COG0353">
    <property type="taxonomic scope" value="Bacteria"/>
</dbReference>
<dbReference type="HOGENOM" id="CLU_060739_1_1_10"/>
<keyword evidence="6 7" id="KW-0234">DNA repair</keyword>
<sequence length="211" mass="23092">MNFSSKYLEKAVDEISNLPGIGKKTALRLALHLLRQDKEAVGSLSEALLALKSKVNECQKCGNLSDHNICEICANPTRNDELICVVEDVRDVMAIENTGQYRGLYHVLGGVISPMEGIGPAELNIGSLINRVEQSTPKEIIFGLGTTMEGETTTFYLYKKLAGFDIKLSAIARGIAVGDQLEYADEVTLARSITNRVPYENSITQNQNSRA</sequence>
<dbReference type="Pfam" id="PF13662">
    <property type="entry name" value="Toprim_4"/>
    <property type="match status" value="1"/>
</dbReference>
<dbReference type="PANTHER" id="PTHR30446:SF0">
    <property type="entry name" value="RECOMBINATION PROTEIN RECR"/>
    <property type="match status" value="1"/>
</dbReference>
<dbReference type="Gene3D" id="6.10.250.240">
    <property type="match status" value="1"/>
</dbReference>
<dbReference type="STRING" id="926562.Oweho_0993"/>
<comment type="function">
    <text evidence="7">May play a role in DNA repair. It seems to be involved in an RecBC-independent recombinational process of DNA repair. It may act with RecF and RecO.</text>
</comment>
<feature type="domain" description="Toprim" evidence="8">
    <location>
        <begin position="81"/>
        <end position="176"/>
    </location>
</feature>
<accession>G8R3X1</accession>
<dbReference type="GO" id="GO:0008270">
    <property type="term" value="F:zinc ion binding"/>
    <property type="evidence" value="ECO:0007669"/>
    <property type="project" value="UniProtKB-KW"/>
</dbReference>
<protein>
    <recommendedName>
        <fullName evidence="7">Recombination protein RecR</fullName>
    </recommendedName>
</protein>
<dbReference type="Gene3D" id="3.30.60.80">
    <property type="match status" value="1"/>
</dbReference>
<evidence type="ECO:0000256" key="5">
    <source>
        <dbReference type="ARBA" id="ARBA00023172"/>
    </source>
</evidence>
<dbReference type="Gene3D" id="1.10.8.420">
    <property type="entry name" value="RecR Domain 1"/>
    <property type="match status" value="1"/>
</dbReference>
<dbReference type="Proteomes" id="UP000005631">
    <property type="component" value="Chromosome"/>
</dbReference>
<dbReference type="GO" id="GO:0003677">
    <property type="term" value="F:DNA binding"/>
    <property type="evidence" value="ECO:0007669"/>
    <property type="project" value="UniProtKB-UniRule"/>
</dbReference>
<organism evidence="9 10">
    <name type="scientific">Owenweeksia hongkongensis (strain DSM 17368 / CIP 108786 / JCM 12287 / NRRL B-23963 / UST20020801)</name>
    <dbReference type="NCBI Taxonomy" id="926562"/>
    <lineage>
        <taxon>Bacteria</taxon>
        <taxon>Pseudomonadati</taxon>
        <taxon>Bacteroidota</taxon>
        <taxon>Flavobacteriia</taxon>
        <taxon>Flavobacteriales</taxon>
        <taxon>Owenweeksiaceae</taxon>
        <taxon>Owenweeksia</taxon>
    </lineage>
</organism>
<feature type="zinc finger region" description="C4-type" evidence="7">
    <location>
        <begin position="58"/>
        <end position="73"/>
    </location>
</feature>
<dbReference type="OrthoDB" id="9802672at2"/>
<evidence type="ECO:0000256" key="6">
    <source>
        <dbReference type="ARBA" id="ARBA00023204"/>
    </source>
</evidence>
<dbReference type="HAMAP" id="MF_00017">
    <property type="entry name" value="RecR"/>
    <property type="match status" value="1"/>
</dbReference>